<feature type="domain" description="Fungal lipase-type" evidence="7">
    <location>
        <begin position="112"/>
        <end position="225"/>
    </location>
</feature>
<dbReference type="InterPro" id="IPR002921">
    <property type="entry name" value="Fungal_lipase-type"/>
</dbReference>
<reference evidence="10" key="1">
    <citation type="submission" date="2025-08" db="UniProtKB">
        <authorList>
            <consortium name="RefSeq"/>
        </authorList>
    </citation>
    <scope>IDENTIFICATION</scope>
    <source>
        <tissue evidence="10">Leaf</tissue>
    </source>
</reference>
<proteinExistence type="predicted"/>
<evidence type="ECO:0000256" key="6">
    <source>
        <dbReference type="ARBA" id="ARBA00023242"/>
    </source>
</evidence>
<dbReference type="Proteomes" id="UP000827889">
    <property type="component" value="Chromosome 4"/>
</dbReference>
<keyword evidence="3" id="KW-0963">Cytoplasm</keyword>
<evidence type="ECO:0000259" key="8">
    <source>
        <dbReference type="Pfam" id="PF18117"/>
    </source>
</evidence>
<protein>
    <submittedName>
        <fullName evidence="10">Senescence-associated carboxylesterase 101-like</fullName>
    </submittedName>
</protein>
<dbReference type="RefSeq" id="XP_030546690.1">
    <property type="nucleotide sequence ID" value="XM_030690830.2"/>
</dbReference>
<keyword evidence="4" id="KW-0378">Hydrolase</keyword>
<keyword evidence="9" id="KW-1185">Reference proteome</keyword>
<dbReference type="InterPro" id="IPR029058">
    <property type="entry name" value="AB_hydrolase_fold"/>
</dbReference>
<dbReference type="GO" id="GO:0005737">
    <property type="term" value="C:cytoplasm"/>
    <property type="evidence" value="ECO:0007669"/>
    <property type="project" value="UniProtKB-SubCell"/>
</dbReference>
<evidence type="ECO:0000259" key="7">
    <source>
        <dbReference type="Pfam" id="PF01764"/>
    </source>
</evidence>
<organism evidence="9 10">
    <name type="scientific">Rhodamnia argentea</name>
    <dbReference type="NCBI Taxonomy" id="178133"/>
    <lineage>
        <taxon>Eukaryota</taxon>
        <taxon>Viridiplantae</taxon>
        <taxon>Streptophyta</taxon>
        <taxon>Embryophyta</taxon>
        <taxon>Tracheophyta</taxon>
        <taxon>Spermatophyta</taxon>
        <taxon>Magnoliopsida</taxon>
        <taxon>eudicotyledons</taxon>
        <taxon>Gunneridae</taxon>
        <taxon>Pentapetalae</taxon>
        <taxon>rosids</taxon>
        <taxon>malvids</taxon>
        <taxon>Myrtales</taxon>
        <taxon>Myrtaceae</taxon>
        <taxon>Myrtoideae</taxon>
        <taxon>Myrteae</taxon>
        <taxon>Australasian group</taxon>
        <taxon>Rhodamnia</taxon>
    </lineage>
</organism>
<dbReference type="GO" id="GO:0005634">
    <property type="term" value="C:nucleus"/>
    <property type="evidence" value="ECO:0007669"/>
    <property type="project" value="UniProtKB-SubCell"/>
</dbReference>
<dbReference type="GO" id="GO:0006952">
    <property type="term" value="P:defense response"/>
    <property type="evidence" value="ECO:0007669"/>
    <property type="project" value="UniProtKB-KW"/>
</dbReference>
<dbReference type="SUPFAM" id="SSF53474">
    <property type="entry name" value="alpha/beta-Hydrolases"/>
    <property type="match status" value="1"/>
</dbReference>
<name>A0A8B8QI05_9MYRT</name>
<dbReference type="Gene3D" id="3.40.50.1820">
    <property type="entry name" value="alpha/beta hydrolase"/>
    <property type="match status" value="1"/>
</dbReference>
<dbReference type="OrthoDB" id="438440at2759"/>
<evidence type="ECO:0000256" key="1">
    <source>
        <dbReference type="ARBA" id="ARBA00004123"/>
    </source>
</evidence>
<evidence type="ECO:0000256" key="5">
    <source>
        <dbReference type="ARBA" id="ARBA00022821"/>
    </source>
</evidence>
<dbReference type="GO" id="GO:0052689">
    <property type="term" value="F:carboxylic ester hydrolase activity"/>
    <property type="evidence" value="ECO:0007669"/>
    <property type="project" value="InterPro"/>
</dbReference>
<comment type="subcellular location">
    <subcellularLocation>
        <location evidence="2">Cytoplasm</location>
    </subcellularLocation>
    <subcellularLocation>
        <location evidence="1">Nucleus</location>
    </subcellularLocation>
</comment>
<dbReference type="PANTHER" id="PTHR46898">
    <property type="entry name" value="SENESCENCE-ASSOCIATED CARBOXYLESTERASE 101"/>
    <property type="match status" value="1"/>
</dbReference>
<dbReference type="GeneID" id="115752583"/>
<accession>A0A8B8QI05</accession>
<evidence type="ECO:0000256" key="3">
    <source>
        <dbReference type="ARBA" id="ARBA00022490"/>
    </source>
</evidence>
<feature type="domain" description="EDS1 EP" evidence="8">
    <location>
        <begin position="366"/>
        <end position="571"/>
    </location>
</feature>
<dbReference type="InterPro" id="IPR044603">
    <property type="entry name" value="SAG101-like"/>
</dbReference>
<dbReference type="Pfam" id="PF01764">
    <property type="entry name" value="Lipase_3"/>
    <property type="match status" value="1"/>
</dbReference>
<dbReference type="AlphaFoldDB" id="A0A8B8QI05"/>
<dbReference type="InterPro" id="IPR041266">
    <property type="entry name" value="EDS1_EP"/>
</dbReference>
<dbReference type="PANTHER" id="PTHR46898:SF3">
    <property type="entry name" value="FUNGAL LIPASE-LIKE DOMAIN-CONTAINING PROTEIN"/>
    <property type="match status" value="1"/>
</dbReference>
<dbReference type="Pfam" id="PF18117">
    <property type="entry name" value="EDS1_EP"/>
    <property type="match status" value="1"/>
</dbReference>
<evidence type="ECO:0000313" key="9">
    <source>
        <dbReference type="Proteomes" id="UP000827889"/>
    </source>
</evidence>
<sequence length="598" mass="68591">MDPDGDPLFSNGLSVAELAASSNLLQDSWAVISELEPRIDQQHFRLPSPRLEPTTFRSDGSDPVIIKESHFPNYNIIAFVASPVTAGSLQEERDLAPSSEIPDFQFLCSKVNPTFQINRAAVSLFNSLRDKFSRLLEKVLTSAKYKDYLPYVITGHCWGGSIASLFTLRLLNNFDQWRNICPLCITFGSPLLGDSALQQAVSQNSTWDSCFLHVVHKDDSFPRTFLRPPTTDQSPYKPFGTFLLCSDSGGACFEAPESVMKLLMSEIIVRNPEPQNVDYKNAIECLEKGFIYGNCSRLNGQEADSYKAGVTIQVTAVSLEPIQKNEGNDALIEDIVNHERGIIRRKREAFDPVEELRKMTEYLKLLEWYLTICRGNGMGPGYYDRFKNTREGLINNGVEKYKAILTDYWETVVEEADKNHRSSATPLRNRFLFGGTTYRTIVEPLDIAEYYKCGRNDYLNQGRSEHYKLLEQWLKDYRRPFTRVSSPSLKLPHVTEDSCFWAHVEEAIRSCRLLASGGPSHSSGRANLINFEDYVMRLINDRAVSPDIFLEKSSYMQWWREYEEILEKQMMGHSHDSRSQLVRFMREQPWQEFYRHGE</sequence>
<evidence type="ECO:0000313" key="10">
    <source>
        <dbReference type="RefSeq" id="XP_030546690.1"/>
    </source>
</evidence>
<gene>
    <name evidence="10" type="primary">LOC115752583</name>
</gene>
<dbReference type="KEGG" id="rarg:115752583"/>
<evidence type="ECO:0000256" key="4">
    <source>
        <dbReference type="ARBA" id="ARBA00022801"/>
    </source>
</evidence>
<dbReference type="GO" id="GO:0006629">
    <property type="term" value="P:lipid metabolic process"/>
    <property type="evidence" value="ECO:0007669"/>
    <property type="project" value="InterPro"/>
</dbReference>
<evidence type="ECO:0000256" key="2">
    <source>
        <dbReference type="ARBA" id="ARBA00004496"/>
    </source>
</evidence>
<keyword evidence="5" id="KW-0611">Plant defense</keyword>
<keyword evidence="6" id="KW-0539">Nucleus</keyword>